<evidence type="ECO:0000256" key="4">
    <source>
        <dbReference type="RuleBase" id="RU364026"/>
    </source>
</evidence>
<dbReference type="AlphaFoldDB" id="A0AAV0B3H6"/>
<dbReference type="GO" id="GO:0022625">
    <property type="term" value="C:cytosolic large ribosomal subunit"/>
    <property type="evidence" value="ECO:0007669"/>
    <property type="project" value="TreeGrafter"/>
</dbReference>
<dbReference type="PANTHER" id="PTHR12884">
    <property type="entry name" value="60S RIBOSOMAL PROTEIN L29"/>
    <property type="match status" value="1"/>
</dbReference>
<keyword evidence="2 4" id="KW-0689">Ribosomal protein</keyword>
<evidence type="ECO:0000256" key="2">
    <source>
        <dbReference type="ARBA" id="ARBA00022980"/>
    </source>
</evidence>
<comment type="similarity">
    <text evidence="1 4">Belongs to the eukaryotic ribosomal protein eL29 family.</text>
</comment>
<keyword evidence="7" id="KW-1185">Reference proteome</keyword>
<protein>
    <recommendedName>
        <fullName evidence="4">60S ribosomal protein L29</fullName>
    </recommendedName>
</protein>
<feature type="compositionally biased region" description="Basic residues" evidence="5">
    <location>
        <begin position="1"/>
        <end position="21"/>
    </location>
</feature>
<keyword evidence="3 4" id="KW-0687">Ribonucleoprotein</keyword>
<evidence type="ECO:0000256" key="1">
    <source>
        <dbReference type="ARBA" id="ARBA00010247"/>
    </source>
</evidence>
<dbReference type="GO" id="GO:0002181">
    <property type="term" value="P:cytoplasmic translation"/>
    <property type="evidence" value="ECO:0007669"/>
    <property type="project" value="TreeGrafter"/>
</dbReference>
<dbReference type="Proteomes" id="UP001153365">
    <property type="component" value="Unassembled WGS sequence"/>
</dbReference>
<dbReference type="GO" id="GO:0003735">
    <property type="term" value="F:structural constituent of ribosome"/>
    <property type="evidence" value="ECO:0007669"/>
    <property type="project" value="UniProtKB-UniRule"/>
</dbReference>
<evidence type="ECO:0000256" key="3">
    <source>
        <dbReference type="ARBA" id="ARBA00023274"/>
    </source>
</evidence>
<dbReference type="PANTHER" id="PTHR12884:SF0">
    <property type="entry name" value="60S RIBOSOMAL PROTEIN L29"/>
    <property type="match status" value="1"/>
</dbReference>
<dbReference type="EMBL" id="CALTRL010002850">
    <property type="protein sequence ID" value="CAH7676941.1"/>
    <property type="molecule type" value="Genomic_DNA"/>
</dbReference>
<evidence type="ECO:0000256" key="5">
    <source>
        <dbReference type="SAM" id="MobiDB-lite"/>
    </source>
</evidence>
<sequence length="83" mass="9687">MAKSKNHTNHNQNKKAHKNGIKKPASNRYPSLKGVCTKFRRNQNANFLSNYYQKIRWGVVHVLFKVCFYGRESTVVEVRESFG</sequence>
<comment type="caution">
    <text evidence="6">The sequence shown here is derived from an EMBL/GenBank/DDBJ whole genome shotgun (WGS) entry which is preliminary data.</text>
</comment>
<dbReference type="InterPro" id="IPR002673">
    <property type="entry name" value="Ribosomal_eL29"/>
</dbReference>
<feature type="region of interest" description="Disordered" evidence="5">
    <location>
        <begin position="1"/>
        <end position="29"/>
    </location>
</feature>
<reference evidence="6" key="1">
    <citation type="submission" date="2022-06" db="EMBL/GenBank/DDBJ databases">
        <authorList>
            <consortium name="SYNGENTA / RWTH Aachen University"/>
        </authorList>
    </citation>
    <scope>NUCLEOTIDE SEQUENCE</scope>
</reference>
<evidence type="ECO:0000313" key="7">
    <source>
        <dbReference type="Proteomes" id="UP001153365"/>
    </source>
</evidence>
<gene>
    <name evidence="6" type="ORF">PPACK8108_LOCUS12053</name>
</gene>
<dbReference type="Gene3D" id="6.10.140.1730">
    <property type="match status" value="1"/>
</dbReference>
<proteinExistence type="inferred from homology"/>
<accession>A0AAV0B3H6</accession>
<name>A0AAV0B3H6_PHAPC</name>
<dbReference type="Pfam" id="PF01779">
    <property type="entry name" value="Ribosomal_L29e"/>
    <property type="match status" value="1"/>
</dbReference>
<evidence type="ECO:0000313" key="6">
    <source>
        <dbReference type="EMBL" id="CAH7676941.1"/>
    </source>
</evidence>
<organism evidence="6 7">
    <name type="scientific">Phakopsora pachyrhizi</name>
    <name type="common">Asian soybean rust disease fungus</name>
    <dbReference type="NCBI Taxonomy" id="170000"/>
    <lineage>
        <taxon>Eukaryota</taxon>
        <taxon>Fungi</taxon>
        <taxon>Dikarya</taxon>
        <taxon>Basidiomycota</taxon>
        <taxon>Pucciniomycotina</taxon>
        <taxon>Pucciniomycetes</taxon>
        <taxon>Pucciniales</taxon>
        <taxon>Phakopsoraceae</taxon>
        <taxon>Phakopsora</taxon>
    </lineage>
</organism>